<dbReference type="PANTHER" id="PTHR43673">
    <property type="entry name" value="NAD(P)H NITROREDUCTASE YDGI-RELATED"/>
    <property type="match status" value="1"/>
</dbReference>
<comment type="similarity">
    <text evidence="1">Belongs to the nitroreductase family.</text>
</comment>
<dbReference type="Proteomes" id="UP000288587">
    <property type="component" value="Unassembled WGS sequence"/>
</dbReference>
<name>A0A3S2VCP8_9BURK</name>
<feature type="domain" description="Nitroreductase" evidence="4">
    <location>
        <begin position="74"/>
        <end position="159"/>
    </location>
</feature>
<dbReference type="OrthoDB" id="9802510at2"/>
<dbReference type="SUPFAM" id="SSF55469">
    <property type="entry name" value="FMN-dependent nitroreductase-like"/>
    <property type="match status" value="1"/>
</dbReference>
<dbReference type="AlphaFoldDB" id="A0A3S2VCP8"/>
<evidence type="ECO:0000256" key="3">
    <source>
        <dbReference type="SAM" id="MobiDB-lite"/>
    </source>
</evidence>
<proteinExistence type="inferred from homology"/>
<dbReference type="InterPro" id="IPR000415">
    <property type="entry name" value="Nitroreductase-like"/>
</dbReference>
<dbReference type="Gene3D" id="3.40.109.10">
    <property type="entry name" value="NADH Oxidase"/>
    <property type="match status" value="1"/>
</dbReference>
<comment type="caution">
    <text evidence="5">The sequence shown here is derived from an EMBL/GenBank/DDBJ whole genome shotgun (WGS) entry which is preliminary data.</text>
</comment>
<feature type="domain" description="Nitroreductase" evidence="4">
    <location>
        <begin position="16"/>
        <end position="57"/>
    </location>
</feature>
<dbReference type="EMBL" id="SACM01000004">
    <property type="protein sequence ID" value="RVT83620.1"/>
    <property type="molecule type" value="Genomic_DNA"/>
</dbReference>
<protein>
    <recommendedName>
        <fullName evidence="4">Nitroreductase domain-containing protein</fullName>
    </recommendedName>
</protein>
<dbReference type="RefSeq" id="WP_127683584.1">
    <property type="nucleotide sequence ID" value="NZ_SACM01000004.1"/>
</dbReference>
<evidence type="ECO:0000259" key="4">
    <source>
        <dbReference type="Pfam" id="PF00881"/>
    </source>
</evidence>
<dbReference type="CDD" id="cd02138">
    <property type="entry name" value="TdsD-like"/>
    <property type="match status" value="1"/>
</dbReference>
<sequence length="196" mass="20757">MNPRTPTHPIEPQFLSRWSPRGFDGQPLSETEALRCLEAARWAPSSGNSQPWRYVLTLGGTPEFAAVLAGLAPSNQVWAQRAGALLVACSLTSSIKRGERKPLGGSAFDAGAAWMSLALQAQAQGLAAHAMGGFDAATVGAAIGLGEHARIDCVVAIGRPDPNAPLSEDLRAREVPNDRLPLADLVRLGRWTFPEA</sequence>
<reference evidence="5 6" key="1">
    <citation type="submission" date="2019-01" db="EMBL/GenBank/DDBJ databases">
        <authorList>
            <person name="Chen W.-M."/>
        </authorList>
    </citation>
    <scope>NUCLEOTIDE SEQUENCE [LARGE SCALE GENOMIC DNA]</scope>
    <source>
        <strain evidence="5 6">CCP-18</strain>
    </source>
</reference>
<accession>A0A3S2VCP8</accession>
<dbReference type="InterPro" id="IPR029479">
    <property type="entry name" value="Nitroreductase"/>
</dbReference>
<dbReference type="PANTHER" id="PTHR43673:SF10">
    <property type="entry name" value="NADH DEHYDROGENASE_NAD(P)H NITROREDUCTASE XCC3605-RELATED"/>
    <property type="match status" value="1"/>
</dbReference>
<keyword evidence="6" id="KW-1185">Reference proteome</keyword>
<dbReference type="GO" id="GO:0016491">
    <property type="term" value="F:oxidoreductase activity"/>
    <property type="evidence" value="ECO:0007669"/>
    <property type="project" value="UniProtKB-KW"/>
</dbReference>
<evidence type="ECO:0000256" key="2">
    <source>
        <dbReference type="ARBA" id="ARBA00023002"/>
    </source>
</evidence>
<evidence type="ECO:0000256" key="1">
    <source>
        <dbReference type="ARBA" id="ARBA00007118"/>
    </source>
</evidence>
<gene>
    <name evidence="5" type="ORF">EOD73_13645</name>
</gene>
<keyword evidence="2" id="KW-0560">Oxidoreductase</keyword>
<organism evidence="5 6">
    <name type="scientific">Inhella crocodyli</name>
    <dbReference type="NCBI Taxonomy" id="2499851"/>
    <lineage>
        <taxon>Bacteria</taxon>
        <taxon>Pseudomonadati</taxon>
        <taxon>Pseudomonadota</taxon>
        <taxon>Betaproteobacteria</taxon>
        <taxon>Burkholderiales</taxon>
        <taxon>Sphaerotilaceae</taxon>
        <taxon>Inhella</taxon>
    </lineage>
</organism>
<evidence type="ECO:0000313" key="6">
    <source>
        <dbReference type="Proteomes" id="UP000288587"/>
    </source>
</evidence>
<dbReference type="Pfam" id="PF00881">
    <property type="entry name" value="Nitroreductase"/>
    <property type="match status" value="2"/>
</dbReference>
<evidence type="ECO:0000313" key="5">
    <source>
        <dbReference type="EMBL" id="RVT83620.1"/>
    </source>
</evidence>
<feature type="region of interest" description="Disordered" evidence="3">
    <location>
        <begin position="1"/>
        <end position="22"/>
    </location>
</feature>